<gene>
    <name evidence="2" type="ORF">BFP71_06210</name>
</gene>
<dbReference type="STRING" id="1563681.BFP71_06210"/>
<keyword evidence="3" id="KW-1185">Reference proteome</keyword>
<proteinExistence type="predicted"/>
<evidence type="ECO:0008006" key="4">
    <source>
        <dbReference type="Google" id="ProtNLM"/>
    </source>
</evidence>
<protein>
    <recommendedName>
        <fullName evidence="4">Type 1 periplasmic binding fold superfamily protein</fullName>
    </recommendedName>
</protein>
<sequence length="191" mass="20024">MNLHKRLTLKVLAIFAIGFAIVSCDNDDPEPVNEEELITTVNVTFTNTANAADVVTATFQDLDGPGGNSPVQSNLTLSANSTYTVAIEFLNEQETPAEDITEEVAEEDDEHQVFYVAASGLNFTYAYTDQDGDGNPLGLAGTATTGAASTGGLTISLIHEPTKTAAGVSDGDPTNADGETDVEVTFTTTIQ</sequence>
<evidence type="ECO:0000313" key="3">
    <source>
        <dbReference type="Proteomes" id="UP000095552"/>
    </source>
</evidence>
<evidence type="ECO:0000313" key="2">
    <source>
        <dbReference type="EMBL" id="OEK05713.1"/>
    </source>
</evidence>
<organism evidence="2 3">
    <name type="scientific">Roseivirga misakiensis</name>
    <dbReference type="NCBI Taxonomy" id="1563681"/>
    <lineage>
        <taxon>Bacteria</taxon>
        <taxon>Pseudomonadati</taxon>
        <taxon>Bacteroidota</taxon>
        <taxon>Cytophagia</taxon>
        <taxon>Cytophagales</taxon>
        <taxon>Roseivirgaceae</taxon>
        <taxon>Roseivirga</taxon>
    </lineage>
</organism>
<feature type="signal peptide" evidence="1">
    <location>
        <begin position="1"/>
        <end position="22"/>
    </location>
</feature>
<reference evidence="2 3" key="1">
    <citation type="submission" date="2016-08" db="EMBL/GenBank/DDBJ databases">
        <title>Draft genome of Fabibacter sp. strain SK-8.</title>
        <authorList>
            <person name="Wong S.-K."/>
            <person name="Hamasaki K."/>
            <person name="Yoshizawa S."/>
        </authorList>
    </citation>
    <scope>NUCLEOTIDE SEQUENCE [LARGE SCALE GENOMIC DNA]</scope>
    <source>
        <strain evidence="2 3">SK-8</strain>
    </source>
</reference>
<dbReference type="RefSeq" id="WP_069834631.1">
    <property type="nucleotide sequence ID" value="NZ_MDGQ01000004.1"/>
</dbReference>
<evidence type="ECO:0000256" key="1">
    <source>
        <dbReference type="SAM" id="SignalP"/>
    </source>
</evidence>
<dbReference type="OrthoDB" id="713689at2"/>
<accession>A0A1E5T2U7</accession>
<keyword evidence="1" id="KW-0732">Signal</keyword>
<comment type="caution">
    <text evidence="2">The sequence shown here is derived from an EMBL/GenBank/DDBJ whole genome shotgun (WGS) entry which is preliminary data.</text>
</comment>
<feature type="chain" id="PRO_5009185881" description="Type 1 periplasmic binding fold superfamily protein" evidence="1">
    <location>
        <begin position="23"/>
        <end position="191"/>
    </location>
</feature>
<dbReference type="Proteomes" id="UP000095552">
    <property type="component" value="Unassembled WGS sequence"/>
</dbReference>
<name>A0A1E5T2U7_9BACT</name>
<dbReference type="EMBL" id="MDGQ01000004">
    <property type="protein sequence ID" value="OEK05713.1"/>
    <property type="molecule type" value="Genomic_DNA"/>
</dbReference>
<dbReference type="PROSITE" id="PS51257">
    <property type="entry name" value="PROKAR_LIPOPROTEIN"/>
    <property type="match status" value="1"/>
</dbReference>
<dbReference type="AlphaFoldDB" id="A0A1E5T2U7"/>